<keyword evidence="6" id="KW-0175">Coiled coil</keyword>
<keyword evidence="7" id="KW-0325">Glycoprotein</keyword>
<evidence type="ECO:0000256" key="5">
    <source>
        <dbReference type="ARBA" id="ARBA00022475"/>
    </source>
</evidence>
<protein>
    <recommendedName>
        <fullName evidence="4">Inositol 1,4,5-trisphosphate receptor-interacting protein</fullName>
    </recommendedName>
</protein>
<dbReference type="PRINTS" id="PR02107">
    <property type="entry name" value="INOS145TPRIP"/>
</dbReference>
<evidence type="ECO:0000256" key="7">
    <source>
        <dbReference type="ARBA" id="ARBA00023180"/>
    </source>
</evidence>
<dbReference type="AlphaFoldDB" id="A0A9N7UZW9"/>
<feature type="signal peptide" evidence="10">
    <location>
        <begin position="1"/>
        <end position="20"/>
    </location>
</feature>
<dbReference type="InterPro" id="IPR026250">
    <property type="entry name" value="ITPRIP-like"/>
</dbReference>
<evidence type="ECO:0000313" key="12">
    <source>
        <dbReference type="Proteomes" id="UP001153269"/>
    </source>
</evidence>
<feature type="compositionally biased region" description="Basic and acidic residues" evidence="9">
    <location>
        <begin position="127"/>
        <end position="138"/>
    </location>
</feature>
<dbReference type="GO" id="GO:0005640">
    <property type="term" value="C:nuclear outer membrane"/>
    <property type="evidence" value="ECO:0007669"/>
    <property type="project" value="UniProtKB-SubCell"/>
</dbReference>
<feature type="region of interest" description="Disordered" evidence="9">
    <location>
        <begin position="49"/>
        <end position="138"/>
    </location>
</feature>
<dbReference type="EMBL" id="CADEAL010002913">
    <property type="protein sequence ID" value="CAB1442767.1"/>
    <property type="molecule type" value="Genomic_DNA"/>
</dbReference>
<evidence type="ECO:0000256" key="8">
    <source>
        <dbReference type="ARBA" id="ARBA00023242"/>
    </source>
</evidence>
<name>A0A9N7UZW9_PLEPL</name>
<feature type="region of interest" description="Disordered" evidence="9">
    <location>
        <begin position="156"/>
        <end position="192"/>
    </location>
</feature>
<dbReference type="PANTHER" id="PTHR10656">
    <property type="entry name" value="CELL FATE DETERMINING PROTEIN MAB21-RELATED"/>
    <property type="match status" value="1"/>
</dbReference>
<keyword evidence="5" id="KW-1003">Cell membrane</keyword>
<comment type="subcellular location">
    <subcellularLocation>
        <location evidence="2">Cell membrane</location>
        <topology evidence="2">Single-pass type I membrane protein</topology>
    </subcellularLocation>
    <subcellularLocation>
        <location evidence="3">Nucleus outer membrane</location>
        <topology evidence="3">Single-pass type I membrane protein</topology>
    </subcellularLocation>
</comment>
<proteinExistence type="predicted"/>
<comment type="caution">
    <text evidence="11">The sequence shown here is derived from an EMBL/GenBank/DDBJ whole genome shotgun (WGS) entry which is preliminary data.</text>
</comment>
<comment type="function">
    <text evidence="1">Enhances Ca(2+)-mediated inhibition of inositol 1,4,5-triphosphate receptor (ITPR) Ca(2+) release.</text>
</comment>
<sequence>MQDALLRVVVVALGLLLCPRDDPGVQEEWDDIVTVGLEKHEETLLRGEEKLGEEMAPVREIVKQTDDKGPPNKMKSVLKEPYQSDPHVSDEHTSGVKDVTVSKPDSEEDNAGKHFTSQSDTSQPIHFRSESQISEREQQGNLLLEVRSKREEDILTGGFFSDPVGPQGQQHMPDESPSEVHTQMSENETSEKTMPDWQEDYLWYIWNTFSIISIIRFFRKYLRKNSMTQNESNTLSGTCITGEVPLPDSNTLQNFHSKYVKASSNKKWREGEFLEGFANDMVEAMRVVCKGDGGMLIEDCQLLDSCDIIVPFTPPEPHGFQCLLSNHQGSELLPEMQVCGQIKLVEDKKIQNACPCHSSGVDDMVCLLHCDNEKVKTKTTDVCEHPLCLKNTPFLSKSLVTRWFQSTIKQAWAQVSHKYDFELSICYIDAPGALVVRFRSGKKLCFSMNPVVKFNSDAHFYITPFSPSKLDTYWTLSLTIYEDLLMQCLSKHLPENPCHMQTLEIAWFLHQRQTAMSAGCLLKLRDLFDFMERSLEKKLLHNVFIGNPATKIMLLPAEFTQAKPVNLFYPLVGSLRETLF</sequence>
<feature type="chain" id="PRO_5040403879" description="Inositol 1,4,5-trisphosphate receptor-interacting protein" evidence="10">
    <location>
        <begin position="21"/>
        <end position="580"/>
    </location>
</feature>
<evidence type="ECO:0000256" key="9">
    <source>
        <dbReference type="SAM" id="MobiDB-lite"/>
    </source>
</evidence>
<gene>
    <name evidence="11" type="ORF">PLEPLA_LOCUS30486</name>
</gene>
<dbReference type="PANTHER" id="PTHR10656:SF8">
    <property type="entry name" value="INOSITOL 1,4,5-TRISPHOSPHATE RECEPTOR-INTERACTING PROTEIN"/>
    <property type="match status" value="1"/>
</dbReference>
<dbReference type="InterPro" id="IPR024810">
    <property type="entry name" value="MAB21L/cGLR"/>
</dbReference>
<evidence type="ECO:0000256" key="6">
    <source>
        <dbReference type="ARBA" id="ARBA00023054"/>
    </source>
</evidence>
<evidence type="ECO:0000256" key="2">
    <source>
        <dbReference type="ARBA" id="ARBA00004251"/>
    </source>
</evidence>
<organism evidence="11 12">
    <name type="scientific">Pleuronectes platessa</name>
    <name type="common">European plaice</name>
    <dbReference type="NCBI Taxonomy" id="8262"/>
    <lineage>
        <taxon>Eukaryota</taxon>
        <taxon>Metazoa</taxon>
        <taxon>Chordata</taxon>
        <taxon>Craniata</taxon>
        <taxon>Vertebrata</taxon>
        <taxon>Euteleostomi</taxon>
        <taxon>Actinopterygii</taxon>
        <taxon>Neopterygii</taxon>
        <taxon>Teleostei</taxon>
        <taxon>Neoteleostei</taxon>
        <taxon>Acanthomorphata</taxon>
        <taxon>Carangaria</taxon>
        <taxon>Pleuronectiformes</taxon>
        <taxon>Pleuronectoidei</taxon>
        <taxon>Pleuronectidae</taxon>
        <taxon>Pleuronectes</taxon>
    </lineage>
</organism>
<dbReference type="SMART" id="SM01265">
    <property type="entry name" value="Mab-21"/>
    <property type="match status" value="1"/>
</dbReference>
<evidence type="ECO:0000256" key="3">
    <source>
        <dbReference type="ARBA" id="ARBA00004494"/>
    </source>
</evidence>
<feature type="compositionally biased region" description="Polar residues" evidence="9">
    <location>
        <begin position="115"/>
        <end position="124"/>
    </location>
</feature>
<keyword evidence="10" id="KW-0732">Signal</keyword>
<evidence type="ECO:0000256" key="1">
    <source>
        <dbReference type="ARBA" id="ARBA00003856"/>
    </source>
</evidence>
<keyword evidence="12" id="KW-1185">Reference proteome</keyword>
<keyword evidence="5" id="KW-0472">Membrane</keyword>
<reference evidence="11" key="1">
    <citation type="submission" date="2020-03" db="EMBL/GenBank/DDBJ databases">
        <authorList>
            <person name="Weist P."/>
        </authorList>
    </citation>
    <scope>NUCLEOTIDE SEQUENCE</scope>
</reference>
<evidence type="ECO:0000256" key="4">
    <source>
        <dbReference type="ARBA" id="ARBA00019443"/>
    </source>
</evidence>
<feature type="compositionally biased region" description="Basic and acidic residues" evidence="9">
    <location>
        <begin position="49"/>
        <end position="70"/>
    </location>
</feature>
<accession>A0A9N7UZW9</accession>
<dbReference type="Proteomes" id="UP001153269">
    <property type="component" value="Unassembled WGS sequence"/>
</dbReference>
<evidence type="ECO:0000313" key="11">
    <source>
        <dbReference type="EMBL" id="CAB1442767.1"/>
    </source>
</evidence>
<keyword evidence="8" id="KW-0539">Nucleus</keyword>
<dbReference type="GO" id="GO:0005886">
    <property type="term" value="C:plasma membrane"/>
    <property type="evidence" value="ECO:0007669"/>
    <property type="project" value="UniProtKB-SubCell"/>
</dbReference>
<evidence type="ECO:0000256" key="10">
    <source>
        <dbReference type="SAM" id="SignalP"/>
    </source>
</evidence>